<sequence>MCGRYAAAKDPAALVEEFEVVGLPDEVLAPDYDVAPTKKVYIVVDRVRDDVRERSLEIARWGLVPSWAKDPSIGSRMINARAETVAEKPSFRRAFAKRRCLVPADGYYEWYVPTSPGAPVGKGGKPVKQPFYIHPADGSSLAMAGLYEWWRDPTRNETDPQAWRLTCTVLTTDAADEVGRIHDRMPMTIARADWSTWLDPETGADASALLHPAAGAGLAAYPVSVAVNNVRNNSADLTVPLEAEGVVPGATP</sequence>
<evidence type="ECO:0000256" key="5">
    <source>
        <dbReference type="ARBA" id="ARBA00023124"/>
    </source>
</evidence>
<dbReference type="SUPFAM" id="SSF143081">
    <property type="entry name" value="BB1717-like"/>
    <property type="match status" value="1"/>
</dbReference>
<evidence type="ECO:0000256" key="7">
    <source>
        <dbReference type="ARBA" id="ARBA00023239"/>
    </source>
</evidence>
<evidence type="ECO:0000313" key="8">
    <source>
        <dbReference type="EMBL" id="CAB4868975.1"/>
    </source>
</evidence>
<keyword evidence="5" id="KW-0190">Covalent protein-DNA linkage</keyword>
<dbReference type="GO" id="GO:0016829">
    <property type="term" value="F:lyase activity"/>
    <property type="evidence" value="ECO:0007669"/>
    <property type="project" value="UniProtKB-KW"/>
</dbReference>
<protein>
    <submittedName>
        <fullName evidence="8">Unannotated protein</fullName>
    </submittedName>
</protein>
<name>A0A6J7DJA6_9ZZZZ</name>
<keyword evidence="4" id="KW-0378">Hydrolase</keyword>
<keyword evidence="7" id="KW-0456">Lyase</keyword>
<dbReference type="GO" id="GO:0003697">
    <property type="term" value="F:single-stranded DNA binding"/>
    <property type="evidence" value="ECO:0007669"/>
    <property type="project" value="InterPro"/>
</dbReference>
<dbReference type="GO" id="GO:0106300">
    <property type="term" value="P:protein-DNA covalent cross-linking repair"/>
    <property type="evidence" value="ECO:0007669"/>
    <property type="project" value="InterPro"/>
</dbReference>
<comment type="similarity">
    <text evidence="1">Belongs to the SOS response-associated peptidase family.</text>
</comment>
<dbReference type="GO" id="GO:0006508">
    <property type="term" value="P:proteolysis"/>
    <property type="evidence" value="ECO:0007669"/>
    <property type="project" value="UniProtKB-KW"/>
</dbReference>
<dbReference type="EMBL" id="CAFBLS010000053">
    <property type="protein sequence ID" value="CAB4868975.1"/>
    <property type="molecule type" value="Genomic_DNA"/>
</dbReference>
<evidence type="ECO:0000256" key="4">
    <source>
        <dbReference type="ARBA" id="ARBA00022801"/>
    </source>
</evidence>
<dbReference type="Pfam" id="PF02586">
    <property type="entry name" value="SRAP"/>
    <property type="match status" value="1"/>
</dbReference>
<dbReference type="PANTHER" id="PTHR13604">
    <property type="entry name" value="DC12-RELATED"/>
    <property type="match status" value="1"/>
</dbReference>
<evidence type="ECO:0000256" key="6">
    <source>
        <dbReference type="ARBA" id="ARBA00023125"/>
    </source>
</evidence>
<keyword evidence="3" id="KW-0227">DNA damage</keyword>
<accession>A0A6J7DJA6</accession>
<dbReference type="GO" id="GO:0008233">
    <property type="term" value="F:peptidase activity"/>
    <property type="evidence" value="ECO:0007669"/>
    <property type="project" value="UniProtKB-KW"/>
</dbReference>
<reference evidence="8" key="1">
    <citation type="submission" date="2020-05" db="EMBL/GenBank/DDBJ databases">
        <authorList>
            <person name="Chiriac C."/>
            <person name="Salcher M."/>
            <person name="Ghai R."/>
            <person name="Kavagutti S V."/>
        </authorList>
    </citation>
    <scope>NUCLEOTIDE SEQUENCE</scope>
</reference>
<evidence type="ECO:0000256" key="1">
    <source>
        <dbReference type="ARBA" id="ARBA00008136"/>
    </source>
</evidence>
<keyword evidence="2" id="KW-0645">Protease</keyword>
<dbReference type="Gene3D" id="3.90.1680.10">
    <property type="entry name" value="SOS response associated peptidase-like"/>
    <property type="match status" value="1"/>
</dbReference>
<dbReference type="InterPro" id="IPR036590">
    <property type="entry name" value="SRAP-like"/>
</dbReference>
<proteinExistence type="inferred from homology"/>
<keyword evidence="6" id="KW-0238">DNA-binding</keyword>
<dbReference type="PANTHER" id="PTHR13604:SF0">
    <property type="entry name" value="ABASIC SITE PROCESSING PROTEIN HMCES"/>
    <property type="match status" value="1"/>
</dbReference>
<dbReference type="AlphaFoldDB" id="A0A6J7DJA6"/>
<dbReference type="InterPro" id="IPR003738">
    <property type="entry name" value="SRAP"/>
</dbReference>
<evidence type="ECO:0000256" key="2">
    <source>
        <dbReference type="ARBA" id="ARBA00022670"/>
    </source>
</evidence>
<evidence type="ECO:0000256" key="3">
    <source>
        <dbReference type="ARBA" id="ARBA00022763"/>
    </source>
</evidence>
<organism evidence="8">
    <name type="scientific">freshwater metagenome</name>
    <dbReference type="NCBI Taxonomy" id="449393"/>
    <lineage>
        <taxon>unclassified sequences</taxon>
        <taxon>metagenomes</taxon>
        <taxon>ecological metagenomes</taxon>
    </lineage>
</organism>
<gene>
    <name evidence="8" type="ORF">UFOPK3402_00592</name>
</gene>